<feature type="transmembrane region" description="Helical" evidence="1">
    <location>
        <begin position="66"/>
        <end position="87"/>
    </location>
</feature>
<keyword evidence="1" id="KW-0472">Membrane</keyword>
<dbReference type="AlphaFoldDB" id="A0A6S4UGB3"/>
<sequence>MLEYNKNSITVAYRYLDIIKGLLFAPIPMLIILASTRSMLTYLFIIYLFFLPFLIATSILLNKFKLLNFITISLTALGILLIFNTLANLSFKTFFSELIFSWIGISTLITAFNFWALLTWYNYKNNKTKEQNINIE</sequence>
<proteinExistence type="predicted"/>
<protein>
    <submittedName>
        <fullName evidence="2">Uncharacterized protein</fullName>
    </submittedName>
</protein>
<name>A0A6S4UGB3_ACIPI</name>
<gene>
    <name evidence="2" type="ORF">WP2W18E11_03840</name>
</gene>
<keyword evidence="1" id="KW-1133">Transmembrane helix</keyword>
<reference evidence="2 3" key="1">
    <citation type="submission" date="2019-12" db="EMBL/GenBank/DDBJ databases">
        <title>complete genome sequences of Acinetobacter pittii str. WP2-W18-ESBL-11 isolated from wastewater treatment plant effluent.</title>
        <authorList>
            <person name="Sekizuka T."/>
            <person name="Itokawa K."/>
            <person name="Yatsu K."/>
            <person name="Inamine Y."/>
            <person name="Kuroda M."/>
        </authorList>
    </citation>
    <scope>NUCLEOTIDE SEQUENCE [LARGE SCALE GENOMIC DNA]</scope>
    <source>
        <strain evidence="2 3">WP2-W18-ESBL-11</strain>
    </source>
</reference>
<keyword evidence="1" id="KW-0812">Transmembrane</keyword>
<feature type="transmembrane region" description="Helical" evidence="1">
    <location>
        <begin position="40"/>
        <end position="61"/>
    </location>
</feature>
<evidence type="ECO:0000313" key="2">
    <source>
        <dbReference type="EMBL" id="BBQ47386.1"/>
    </source>
</evidence>
<feature type="transmembrane region" description="Helical" evidence="1">
    <location>
        <begin position="12"/>
        <end position="34"/>
    </location>
</feature>
<evidence type="ECO:0000256" key="1">
    <source>
        <dbReference type="SAM" id="Phobius"/>
    </source>
</evidence>
<dbReference type="Proteomes" id="UP000515758">
    <property type="component" value="Chromosome"/>
</dbReference>
<accession>A0A6S4UGB3</accession>
<organism evidence="2 3">
    <name type="scientific">Acinetobacter pittii</name>
    <name type="common">Acinetobacter genomosp. 3</name>
    <dbReference type="NCBI Taxonomy" id="48296"/>
    <lineage>
        <taxon>Bacteria</taxon>
        <taxon>Pseudomonadati</taxon>
        <taxon>Pseudomonadota</taxon>
        <taxon>Gammaproteobacteria</taxon>
        <taxon>Moraxellales</taxon>
        <taxon>Moraxellaceae</taxon>
        <taxon>Acinetobacter</taxon>
        <taxon>Acinetobacter calcoaceticus/baumannii complex</taxon>
    </lineage>
</organism>
<evidence type="ECO:0000313" key="3">
    <source>
        <dbReference type="Proteomes" id="UP000515758"/>
    </source>
</evidence>
<feature type="transmembrane region" description="Helical" evidence="1">
    <location>
        <begin position="99"/>
        <end position="121"/>
    </location>
</feature>
<dbReference type="EMBL" id="AP021936">
    <property type="protein sequence ID" value="BBQ47386.1"/>
    <property type="molecule type" value="Genomic_DNA"/>
</dbReference>